<gene>
    <name evidence="2" type="ORF">AC477_05825</name>
</gene>
<evidence type="ECO:0000313" key="3">
    <source>
        <dbReference type="Proteomes" id="UP000037237"/>
    </source>
</evidence>
<reference evidence="2 3" key="1">
    <citation type="submission" date="2015-06" db="EMBL/GenBank/DDBJ databases">
        <title>New insights into the roles of widespread benthic archaea in carbon and nitrogen cycling.</title>
        <authorList>
            <person name="Lazar C.S."/>
            <person name="Baker B.J."/>
            <person name="Seitz K.W."/>
            <person name="Hyde A.S."/>
            <person name="Dick G.J."/>
            <person name="Hinrichs K.-U."/>
            <person name="Teske A.P."/>
        </authorList>
    </citation>
    <scope>NUCLEOTIDE SEQUENCE [LARGE SCALE GENOMIC DNA]</scope>
    <source>
        <strain evidence="2">SG8-32-1</strain>
    </source>
</reference>
<dbReference type="InterPro" id="IPR022409">
    <property type="entry name" value="PKD/Chitinase_dom"/>
</dbReference>
<dbReference type="InterPro" id="IPR013783">
    <property type="entry name" value="Ig-like_fold"/>
</dbReference>
<evidence type="ECO:0000313" key="2">
    <source>
        <dbReference type="EMBL" id="KON29511.1"/>
    </source>
</evidence>
<dbReference type="SMART" id="SM00089">
    <property type="entry name" value="PKD"/>
    <property type="match status" value="1"/>
</dbReference>
<dbReference type="InterPro" id="IPR000601">
    <property type="entry name" value="PKD_dom"/>
</dbReference>
<dbReference type="CDD" id="cd00146">
    <property type="entry name" value="PKD"/>
    <property type="match status" value="1"/>
</dbReference>
<dbReference type="PROSITE" id="PS50093">
    <property type="entry name" value="PKD"/>
    <property type="match status" value="1"/>
</dbReference>
<evidence type="ECO:0000259" key="1">
    <source>
        <dbReference type="PROSITE" id="PS50093"/>
    </source>
</evidence>
<sequence length="140" mass="14703">MYKKICVLILLLLVFSLFISSVLGQSENQVPVADAGGPYSGIEGVTVSFDGSGSYDPDVGDGETGSGETVTHIYSQEGNYDVSLTVYDDNSEASTDQFLVSIEDTDPVASFSASPTSGNAPLTVTFSDESSSYDGLVSWD</sequence>
<dbReference type="SUPFAM" id="SSF49299">
    <property type="entry name" value="PKD domain"/>
    <property type="match status" value="2"/>
</dbReference>
<comment type="caution">
    <text evidence="2">The sequence shown here is derived from an EMBL/GenBank/DDBJ whole genome shotgun (WGS) entry which is preliminary data.</text>
</comment>
<accession>A0A0M0BMG8</accession>
<dbReference type="EMBL" id="LFWU01000154">
    <property type="protein sequence ID" value="KON29511.1"/>
    <property type="molecule type" value="Genomic_DNA"/>
</dbReference>
<feature type="domain" description="PKD" evidence="1">
    <location>
        <begin position="54"/>
        <end position="103"/>
    </location>
</feature>
<dbReference type="Proteomes" id="UP000037237">
    <property type="component" value="Unassembled WGS sequence"/>
</dbReference>
<name>A0A0M0BMG8_9ARCH</name>
<proteinExistence type="predicted"/>
<protein>
    <recommendedName>
        <fullName evidence="1">PKD domain-containing protein</fullName>
    </recommendedName>
</protein>
<dbReference type="AlphaFoldDB" id="A0A0M0BMG8"/>
<organism evidence="2 3">
    <name type="scientific">miscellaneous Crenarchaeota group-1 archaeon SG8-32-1</name>
    <dbReference type="NCBI Taxonomy" id="1685124"/>
    <lineage>
        <taxon>Archaea</taxon>
        <taxon>Candidatus Bathyarchaeota</taxon>
        <taxon>MCG-1</taxon>
    </lineage>
</organism>
<dbReference type="Gene3D" id="2.60.40.10">
    <property type="entry name" value="Immunoglobulins"/>
    <property type="match status" value="2"/>
</dbReference>
<dbReference type="Pfam" id="PF18911">
    <property type="entry name" value="PKD_4"/>
    <property type="match status" value="1"/>
</dbReference>
<dbReference type="InterPro" id="IPR035986">
    <property type="entry name" value="PKD_dom_sf"/>
</dbReference>